<keyword evidence="3" id="KW-1185">Reference proteome</keyword>
<name>A0ABN1UNC3_9ACTN</name>
<evidence type="ECO:0000313" key="3">
    <source>
        <dbReference type="Proteomes" id="UP001501371"/>
    </source>
</evidence>
<organism evidence="2 3">
    <name type="scientific">Streptomyces hebeiensis</name>
    <dbReference type="NCBI Taxonomy" id="229486"/>
    <lineage>
        <taxon>Bacteria</taxon>
        <taxon>Bacillati</taxon>
        <taxon>Actinomycetota</taxon>
        <taxon>Actinomycetes</taxon>
        <taxon>Kitasatosporales</taxon>
        <taxon>Streptomycetaceae</taxon>
        <taxon>Streptomyces</taxon>
    </lineage>
</organism>
<proteinExistence type="predicted"/>
<dbReference type="EMBL" id="BAAAKV010000009">
    <property type="protein sequence ID" value="GAA1159103.1"/>
    <property type="molecule type" value="Genomic_DNA"/>
</dbReference>
<accession>A0ABN1UNC3</accession>
<evidence type="ECO:0000256" key="1">
    <source>
        <dbReference type="SAM" id="MobiDB-lite"/>
    </source>
</evidence>
<dbReference type="Proteomes" id="UP001501371">
    <property type="component" value="Unassembled WGS sequence"/>
</dbReference>
<protein>
    <submittedName>
        <fullName evidence="2">Uncharacterized protein</fullName>
    </submittedName>
</protein>
<comment type="caution">
    <text evidence="2">The sequence shown here is derived from an EMBL/GenBank/DDBJ whole genome shotgun (WGS) entry which is preliminary data.</text>
</comment>
<evidence type="ECO:0000313" key="2">
    <source>
        <dbReference type="EMBL" id="GAA1159103.1"/>
    </source>
</evidence>
<sequence length="75" mass="7228">MNSPTVSVPDPVTTATLAPSTLCTTARIQTNLSGSERVQTGSICGGMSGTMHGGGACGAPVEGGVPSGPRDGVPS</sequence>
<reference evidence="2 3" key="1">
    <citation type="journal article" date="2019" name="Int. J. Syst. Evol. Microbiol.">
        <title>The Global Catalogue of Microorganisms (GCM) 10K type strain sequencing project: providing services to taxonomists for standard genome sequencing and annotation.</title>
        <authorList>
            <consortium name="The Broad Institute Genomics Platform"/>
            <consortium name="The Broad Institute Genome Sequencing Center for Infectious Disease"/>
            <person name="Wu L."/>
            <person name="Ma J."/>
        </authorList>
    </citation>
    <scope>NUCLEOTIDE SEQUENCE [LARGE SCALE GENOMIC DNA]</scope>
    <source>
        <strain evidence="2 3">JCM 12696</strain>
    </source>
</reference>
<feature type="region of interest" description="Disordered" evidence="1">
    <location>
        <begin position="55"/>
        <end position="75"/>
    </location>
</feature>
<gene>
    <name evidence="2" type="ORF">GCM10009654_14080</name>
</gene>